<dbReference type="GO" id="GO:0003824">
    <property type="term" value="F:catalytic activity"/>
    <property type="evidence" value="ECO:0007669"/>
    <property type="project" value="InterPro"/>
</dbReference>
<protein>
    <recommendedName>
        <fullName evidence="1">MOSC domain-containing protein</fullName>
    </recommendedName>
</protein>
<gene>
    <name evidence="2" type="ORF">MNBD_GAMMA07-173</name>
</gene>
<accession>A0A3B0WGP8</accession>
<dbReference type="GO" id="GO:0030151">
    <property type="term" value="F:molybdenum ion binding"/>
    <property type="evidence" value="ECO:0007669"/>
    <property type="project" value="InterPro"/>
</dbReference>
<name>A0A3B0WGP8_9ZZZZ</name>
<dbReference type="Pfam" id="PF03473">
    <property type="entry name" value="MOSC"/>
    <property type="match status" value="1"/>
</dbReference>
<dbReference type="GO" id="GO:0030170">
    <property type="term" value="F:pyridoxal phosphate binding"/>
    <property type="evidence" value="ECO:0007669"/>
    <property type="project" value="InterPro"/>
</dbReference>
<dbReference type="PROSITE" id="PS51340">
    <property type="entry name" value="MOSC"/>
    <property type="match status" value="1"/>
</dbReference>
<organism evidence="2">
    <name type="scientific">hydrothermal vent metagenome</name>
    <dbReference type="NCBI Taxonomy" id="652676"/>
    <lineage>
        <taxon>unclassified sequences</taxon>
        <taxon>metagenomes</taxon>
        <taxon>ecological metagenomes</taxon>
    </lineage>
</organism>
<dbReference type="Gene3D" id="2.40.33.20">
    <property type="entry name" value="PK beta-barrel domain-like"/>
    <property type="match status" value="1"/>
</dbReference>
<dbReference type="AlphaFoldDB" id="A0A3B0WGP8"/>
<evidence type="ECO:0000313" key="2">
    <source>
        <dbReference type="EMBL" id="VAW54481.1"/>
    </source>
</evidence>
<dbReference type="InterPro" id="IPR052716">
    <property type="entry name" value="MOSC_domain"/>
</dbReference>
<evidence type="ECO:0000259" key="1">
    <source>
        <dbReference type="PROSITE" id="PS51340"/>
    </source>
</evidence>
<dbReference type="EMBL" id="UOFF01000059">
    <property type="protein sequence ID" value="VAW54481.1"/>
    <property type="molecule type" value="Genomic_DNA"/>
</dbReference>
<feature type="domain" description="MOSC" evidence="1">
    <location>
        <begin position="13"/>
        <end position="150"/>
    </location>
</feature>
<reference evidence="2" key="1">
    <citation type="submission" date="2018-06" db="EMBL/GenBank/DDBJ databases">
        <authorList>
            <person name="Zhirakovskaya E."/>
        </authorList>
    </citation>
    <scope>NUCLEOTIDE SEQUENCE</scope>
</reference>
<dbReference type="SUPFAM" id="SSF50800">
    <property type="entry name" value="PK beta-barrel domain-like"/>
    <property type="match status" value="1"/>
</dbReference>
<dbReference type="InterPro" id="IPR005302">
    <property type="entry name" value="MoCF_Sase_C"/>
</dbReference>
<proteinExistence type="predicted"/>
<sequence length="151" mass="16793">MISAIFVAGKSGQPQQQILDVEVRLGLGITGDRHFKKHRRPGQNISFIEIESIENFNASFNQNIDLQATRRNIITRGVDLNVLVNKEFSIGKARFRGVELCEPCIILGRLLKSETLSEKDVITAFWGRGGLRAEVLRDGILSVGMTIETKG</sequence>
<dbReference type="PANTHER" id="PTHR36930:SF1">
    <property type="entry name" value="MOSC DOMAIN-CONTAINING PROTEIN"/>
    <property type="match status" value="1"/>
</dbReference>
<dbReference type="PANTHER" id="PTHR36930">
    <property type="entry name" value="METAL-SULFUR CLUSTER BIOSYNTHESIS PROTEINS YUAD-RELATED"/>
    <property type="match status" value="1"/>
</dbReference>
<dbReference type="InterPro" id="IPR011037">
    <property type="entry name" value="Pyrv_Knase-like_insert_dom_sf"/>
</dbReference>